<sequence length="72" mass="8197">MVQKVGTNYFGDLSIEFGYTDKDGVKTSTYADCDFGEEEQWVGDRPMLEFLEVYGKTWAGDDLNVINEMAQQ</sequence>
<reference evidence="1 2" key="1">
    <citation type="journal article" date="2019" name="Microbiol. Resour. Announc.">
        <title>Complete Genome Sequence of Halomonas sulfidaeris Strain Esulfide1 Isolated from a Metal Sulfide Rock at a Depth of 2,200 Meters, Obtained Using Nanopore Sequencing.</title>
        <authorList>
            <person name="Saito M."/>
            <person name="Nishigata A."/>
            <person name="Galipon J."/>
            <person name="Arakawa K."/>
        </authorList>
    </citation>
    <scope>NUCLEOTIDE SEQUENCE [LARGE SCALE GENOMIC DNA]</scope>
    <source>
        <strain evidence="1 2">ATCC BAA-803</strain>
    </source>
</reference>
<protein>
    <submittedName>
        <fullName evidence="1">Uncharacterized protein</fullName>
    </submittedName>
</protein>
<evidence type="ECO:0000313" key="2">
    <source>
        <dbReference type="Proteomes" id="UP000320231"/>
    </source>
</evidence>
<dbReference type="KEGG" id="hsr:HSBAA_30730"/>
<dbReference type="EMBL" id="AP019514">
    <property type="protein sequence ID" value="BBI61767.1"/>
    <property type="molecule type" value="Genomic_DNA"/>
</dbReference>
<dbReference type="Proteomes" id="UP000320231">
    <property type="component" value="Chromosome"/>
</dbReference>
<evidence type="ECO:0000313" key="1">
    <source>
        <dbReference type="EMBL" id="BBI61767.1"/>
    </source>
</evidence>
<name>A0A455U8A5_9GAMM</name>
<organism evidence="1 2">
    <name type="scientific">Vreelandella sulfidaeris</name>
    <dbReference type="NCBI Taxonomy" id="115553"/>
    <lineage>
        <taxon>Bacteria</taxon>
        <taxon>Pseudomonadati</taxon>
        <taxon>Pseudomonadota</taxon>
        <taxon>Gammaproteobacteria</taxon>
        <taxon>Oceanospirillales</taxon>
        <taxon>Halomonadaceae</taxon>
        <taxon>Vreelandella</taxon>
    </lineage>
</organism>
<accession>A0A455U8A5</accession>
<proteinExistence type="predicted"/>
<gene>
    <name evidence="1" type="ORF">HSBAA_30730</name>
</gene>
<dbReference type="AlphaFoldDB" id="A0A455U8A5"/>